<gene>
    <name evidence="4" type="primary">LOC120271521</name>
</gene>
<organism evidence="3 4">
    <name type="scientific">Dioscorea cayennensis subsp. rotundata</name>
    <name type="common">White Guinea yam</name>
    <name type="synonym">Dioscorea rotundata</name>
    <dbReference type="NCBI Taxonomy" id="55577"/>
    <lineage>
        <taxon>Eukaryota</taxon>
        <taxon>Viridiplantae</taxon>
        <taxon>Streptophyta</taxon>
        <taxon>Embryophyta</taxon>
        <taxon>Tracheophyta</taxon>
        <taxon>Spermatophyta</taxon>
        <taxon>Magnoliopsida</taxon>
        <taxon>Liliopsida</taxon>
        <taxon>Dioscoreales</taxon>
        <taxon>Dioscoreaceae</taxon>
        <taxon>Dioscorea</taxon>
    </lineage>
</organism>
<evidence type="ECO:0000256" key="1">
    <source>
        <dbReference type="SAM" id="MobiDB-lite"/>
    </source>
</evidence>
<feature type="region of interest" description="Disordered" evidence="1">
    <location>
        <begin position="153"/>
        <end position="196"/>
    </location>
</feature>
<feature type="region of interest" description="Disordered" evidence="1">
    <location>
        <begin position="1"/>
        <end position="21"/>
    </location>
</feature>
<dbReference type="AlphaFoldDB" id="A0AB40C6K8"/>
<feature type="compositionally biased region" description="Polar residues" evidence="1">
    <location>
        <begin position="179"/>
        <end position="196"/>
    </location>
</feature>
<dbReference type="Proteomes" id="UP001515500">
    <property type="component" value="Chromosome 11"/>
</dbReference>
<keyword evidence="3" id="KW-1185">Reference proteome</keyword>
<proteinExistence type="predicted"/>
<dbReference type="PANTHER" id="PTHR46929:SF3">
    <property type="entry name" value="MYB_SANT-LIKE DOMAIN-CONTAINING PROTEIN"/>
    <property type="match status" value="1"/>
</dbReference>
<protein>
    <submittedName>
        <fullName evidence="4">Uncharacterized protein LOC120271521</fullName>
    </submittedName>
</protein>
<feature type="compositionally biased region" description="Acidic residues" evidence="1">
    <location>
        <begin position="153"/>
        <end position="168"/>
    </location>
</feature>
<dbReference type="GeneID" id="120271521"/>
<dbReference type="RefSeq" id="XP_039134144.1">
    <property type="nucleotide sequence ID" value="XM_039278210.1"/>
</dbReference>
<accession>A0AB40C6K8</accession>
<reference evidence="4" key="1">
    <citation type="submission" date="2025-08" db="UniProtKB">
        <authorList>
            <consortium name="RefSeq"/>
        </authorList>
    </citation>
    <scope>IDENTIFICATION</scope>
</reference>
<dbReference type="Pfam" id="PF12776">
    <property type="entry name" value="Myb_DNA-bind_3"/>
    <property type="match status" value="1"/>
</dbReference>
<sequence>MEGIERAAEKSSSRASGSKQVKKGMKCDKSFKRAAFVFVAVAVNSRFDIDFSAENVENHYRTLKSRYVEIKKVRDLGGAGWNDAMKTITIDPMVALTYIEAHPIAKAFINKPIEHYETVRIICGDDNVTGAYAASLYAGFGDKSKYEGNIMENFDEGPVEQPSNDDADVNSAPPVVGSPATSSAQRLQRSSKGSKNPSMMGDLIIVVGEMASAIKNPTDWTETLYAKVIEVDGFQKKELLQVFDYLQFHENEARVFLVKDMELRKDWIEQFLSRMD</sequence>
<feature type="compositionally biased region" description="Basic and acidic residues" evidence="1">
    <location>
        <begin position="1"/>
        <end position="12"/>
    </location>
</feature>
<evidence type="ECO:0000313" key="3">
    <source>
        <dbReference type="Proteomes" id="UP001515500"/>
    </source>
</evidence>
<evidence type="ECO:0000313" key="4">
    <source>
        <dbReference type="RefSeq" id="XP_039134144.1"/>
    </source>
</evidence>
<evidence type="ECO:0000259" key="2">
    <source>
        <dbReference type="Pfam" id="PF12776"/>
    </source>
</evidence>
<dbReference type="PANTHER" id="PTHR46929">
    <property type="entry name" value="EXPRESSED PROTEIN"/>
    <property type="match status" value="1"/>
</dbReference>
<feature type="domain" description="Myb/SANT-like" evidence="2">
    <location>
        <begin position="19"/>
        <end position="90"/>
    </location>
</feature>
<dbReference type="InterPro" id="IPR024752">
    <property type="entry name" value="Myb/SANT-like_dom"/>
</dbReference>
<name>A0AB40C6K8_DIOCR</name>